<reference evidence="5 6" key="1">
    <citation type="journal article" date="2016" name="Genome Biol. Evol.">
        <title>Divergent and convergent evolution of fungal pathogenicity.</title>
        <authorList>
            <person name="Shang Y."/>
            <person name="Xiao G."/>
            <person name="Zheng P."/>
            <person name="Cen K."/>
            <person name="Zhan S."/>
            <person name="Wang C."/>
        </authorList>
    </citation>
    <scope>NUCLEOTIDE SEQUENCE [LARGE SCALE GENOMIC DNA]</scope>
    <source>
        <strain evidence="5 6">RCEF 2490</strain>
    </source>
</reference>
<dbReference type="CDD" id="cd03109">
    <property type="entry name" value="DTBS"/>
    <property type="match status" value="1"/>
</dbReference>
<dbReference type="GO" id="GO:0009102">
    <property type="term" value="P:biotin biosynthetic process"/>
    <property type="evidence" value="ECO:0007669"/>
    <property type="project" value="TreeGrafter"/>
</dbReference>
<dbReference type="Pfam" id="PF00202">
    <property type="entry name" value="Aminotran_3"/>
    <property type="match status" value="2"/>
</dbReference>
<name>A0A167Y9M2_9HYPO</name>
<dbReference type="InterPro" id="IPR049704">
    <property type="entry name" value="Aminotrans_3_PPA_site"/>
</dbReference>
<feature type="region of interest" description="Disordered" evidence="4">
    <location>
        <begin position="591"/>
        <end position="612"/>
    </location>
</feature>
<dbReference type="Pfam" id="PF13500">
    <property type="entry name" value="AAA_26"/>
    <property type="match status" value="1"/>
</dbReference>
<dbReference type="SUPFAM" id="SSF52540">
    <property type="entry name" value="P-loop containing nucleoside triphosphate hydrolases"/>
    <property type="match status" value="1"/>
</dbReference>
<feature type="region of interest" description="Disordered" evidence="4">
    <location>
        <begin position="312"/>
        <end position="341"/>
    </location>
</feature>
<evidence type="ECO:0000256" key="3">
    <source>
        <dbReference type="ARBA" id="ARBA00022679"/>
    </source>
</evidence>
<keyword evidence="3 5" id="KW-0808">Transferase</keyword>
<feature type="compositionally biased region" description="Low complexity" evidence="4">
    <location>
        <begin position="315"/>
        <end position="341"/>
    </location>
</feature>
<dbReference type="PROSITE" id="PS00600">
    <property type="entry name" value="AA_TRANSFER_CLASS_3"/>
    <property type="match status" value="1"/>
</dbReference>
<evidence type="ECO:0000313" key="6">
    <source>
        <dbReference type="Proteomes" id="UP000078544"/>
    </source>
</evidence>
<dbReference type="InterPro" id="IPR005814">
    <property type="entry name" value="Aminotrans_3"/>
</dbReference>
<dbReference type="GO" id="GO:0004141">
    <property type="term" value="F:dethiobiotin synthase activity"/>
    <property type="evidence" value="ECO:0007669"/>
    <property type="project" value="TreeGrafter"/>
</dbReference>
<keyword evidence="6" id="KW-1185">Reference proteome</keyword>
<dbReference type="Proteomes" id="UP000078544">
    <property type="component" value="Unassembled WGS sequence"/>
</dbReference>
<evidence type="ECO:0000256" key="2">
    <source>
        <dbReference type="ARBA" id="ARBA00022576"/>
    </source>
</evidence>
<evidence type="ECO:0000313" key="5">
    <source>
        <dbReference type="EMBL" id="KZZ91029.1"/>
    </source>
</evidence>
<dbReference type="AlphaFoldDB" id="A0A167Y9M2"/>
<comment type="subcellular location">
    <subcellularLocation>
        <location evidence="1">Mitochondrion</location>
    </subcellularLocation>
</comment>
<sequence length="849" mass="92346">MKSPVASLLWRSLRVYQVFGANTDVGKTIFTTLLARTAKKLWKDESVTFLKPVSTGAEDEADERLRHSVQPAHGSKGIRKSTLSPSASAAVFAYMTLLYEKPVPSDDALLAKCRGFAARCAARDNKGWLFMETAGGVHSPGPSGKTQADLYIPLRAPSVLVGDARLGGISQTISAFESLRIRGYDVESVLLFRGDTYENYRFLTDYFQENYGVPVSAVSVPPERQTQDAERDAAALENYYSSKDAGEVAAQVLEQLHDKHISRLSDLDSLAQRASRHIWYPFTQQSLVGAADIMTIDSAHGDYFQTLLPHRDRSSLSSSSPSTSPSSPLPSSAAATTAETAESATVPVLQSSFDASASWWTQGLGHSNPKLTLAAAYAAGRYGHVMFASAVHQPAMSLAETLLAGMASPRLSRVFYSDNGSTGTEVAVKMGLRAARKRYGWDARQKLEILGLKGAYHGDTMGAMDCAEPGIFNEKIEWYQGKGHWLSYPTVLCKAGRWTVTGIDGGGGLEDSAEFSSLADVFDVRAREAAGQHAPYEEYVRATLRGLQTAGRKFGALMLEPIVLGSGGMQLVDPLFQRTLVNVVRSSPHFFADKPTQQPQPPPQPETTDEQEWTGLPVIFDEVFTGLYRLGRFTPSSFLHTHPDISVHAKLLTGGLVPLCATLASESIFNTFLSPDKTDALLHGHSYTAHPIGCQVALESVREMQSMEARGEWDWAIQRGGWLNDDEQHRRQEGAKGQAQGVWSVWPRGFVEDLSRVTDRVEGAWALGSVLAIHLQDKAGSGGYSSNAALGLRDALSAGRPSGHFDDGGPWNVHSRVLGNVLYVMASQVTSETSIRQLCELLLENIQGR</sequence>
<dbReference type="InterPro" id="IPR027417">
    <property type="entry name" value="P-loop_NTPase"/>
</dbReference>
<dbReference type="Gene3D" id="3.40.640.10">
    <property type="entry name" value="Type I PLP-dependent aspartate aminotransferase-like (Major domain)"/>
    <property type="match status" value="1"/>
</dbReference>
<dbReference type="GO" id="GO:0004015">
    <property type="term" value="F:adenosylmethionine-8-amino-7-oxononanoate transaminase activity"/>
    <property type="evidence" value="ECO:0007669"/>
    <property type="project" value="TreeGrafter"/>
</dbReference>
<dbReference type="PANTHER" id="PTHR42684:SF3">
    <property type="entry name" value="ADENOSYLMETHIONINE-8-AMINO-7-OXONONANOATE AMINOTRANSFERASE"/>
    <property type="match status" value="1"/>
</dbReference>
<accession>A0A167Y9M2</accession>
<dbReference type="InterPro" id="IPR015421">
    <property type="entry name" value="PyrdxlP-dep_Trfase_major"/>
</dbReference>
<dbReference type="SUPFAM" id="SSF53383">
    <property type="entry name" value="PLP-dependent transferases"/>
    <property type="match status" value="1"/>
</dbReference>
<dbReference type="InterPro" id="IPR015424">
    <property type="entry name" value="PyrdxlP-dep_Trfase"/>
</dbReference>
<dbReference type="OrthoDB" id="425114at2759"/>
<protein>
    <submittedName>
        <fullName evidence="5">Bifunctional dethiobiotin synthetase/adenosylmethionine-8-amino-7-oxononanoate aminotransferase</fullName>
    </submittedName>
</protein>
<evidence type="ECO:0000256" key="1">
    <source>
        <dbReference type="ARBA" id="ARBA00004173"/>
    </source>
</evidence>
<gene>
    <name evidence="5" type="ORF">AAL_06770</name>
</gene>
<dbReference type="EMBL" id="AZGY01000019">
    <property type="protein sequence ID" value="KZZ91029.1"/>
    <property type="molecule type" value="Genomic_DNA"/>
</dbReference>
<organism evidence="5 6">
    <name type="scientific">Moelleriella libera RCEF 2490</name>
    <dbReference type="NCBI Taxonomy" id="1081109"/>
    <lineage>
        <taxon>Eukaryota</taxon>
        <taxon>Fungi</taxon>
        <taxon>Dikarya</taxon>
        <taxon>Ascomycota</taxon>
        <taxon>Pezizomycotina</taxon>
        <taxon>Sordariomycetes</taxon>
        <taxon>Hypocreomycetidae</taxon>
        <taxon>Hypocreales</taxon>
        <taxon>Clavicipitaceae</taxon>
        <taxon>Moelleriella</taxon>
    </lineage>
</organism>
<dbReference type="STRING" id="1081109.A0A167Y9M2"/>
<dbReference type="PANTHER" id="PTHR42684">
    <property type="entry name" value="ADENOSYLMETHIONINE-8-AMINO-7-OXONONANOATE AMINOTRANSFERASE"/>
    <property type="match status" value="1"/>
</dbReference>
<keyword evidence="2 5" id="KW-0032">Aminotransferase</keyword>
<feature type="region of interest" description="Disordered" evidence="4">
    <location>
        <begin position="60"/>
        <end position="81"/>
    </location>
</feature>
<dbReference type="GO" id="GO:0030170">
    <property type="term" value="F:pyridoxal phosphate binding"/>
    <property type="evidence" value="ECO:0007669"/>
    <property type="project" value="InterPro"/>
</dbReference>
<dbReference type="GO" id="GO:0005739">
    <property type="term" value="C:mitochondrion"/>
    <property type="evidence" value="ECO:0007669"/>
    <property type="project" value="UniProtKB-SubCell"/>
</dbReference>
<comment type="caution">
    <text evidence="5">The sequence shown here is derived from an EMBL/GenBank/DDBJ whole genome shotgun (WGS) entry which is preliminary data.</text>
</comment>
<proteinExistence type="predicted"/>
<dbReference type="Gene3D" id="3.40.50.300">
    <property type="entry name" value="P-loop containing nucleotide triphosphate hydrolases"/>
    <property type="match status" value="1"/>
</dbReference>
<evidence type="ECO:0000256" key="4">
    <source>
        <dbReference type="SAM" id="MobiDB-lite"/>
    </source>
</evidence>